<evidence type="ECO:0000313" key="2">
    <source>
        <dbReference type="Proteomes" id="UP000076761"/>
    </source>
</evidence>
<evidence type="ECO:0000313" key="1">
    <source>
        <dbReference type="EMBL" id="KZT24817.1"/>
    </source>
</evidence>
<dbReference type="EMBL" id="KV425575">
    <property type="protein sequence ID" value="KZT24817.1"/>
    <property type="molecule type" value="Genomic_DNA"/>
</dbReference>
<organism evidence="1 2">
    <name type="scientific">Neolentinus lepideus HHB14362 ss-1</name>
    <dbReference type="NCBI Taxonomy" id="1314782"/>
    <lineage>
        <taxon>Eukaryota</taxon>
        <taxon>Fungi</taxon>
        <taxon>Dikarya</taxon>
        <taxon>Basidiomycota</taxon>
        <taxon>Agaricomycotina</taxon>
        <taxon>Agaricomycetes</taxon>
        <taxon>Gloeophyllales</taxon>
        <taxon>Gloeophyllaceae</taxon>
        <taxon>Neolentinus</taxon>
    </lineage>
</organism>
<gene>
    <name evidence="1" type="ORF">NEOLEDRAFT_1134483</name>
</gene>
<dbReference type="Proteomes" id="UP000076761">
    <property type="component" value="Unassembled WGS sequence"/>
</dbReference>
<dbReference type="InParanoid" id="A0A165S8T6"/>
<accession>A0A165S8T6</accession>
<sequence length="91" mass="10061">MSSILFATLCLSIGIAGTLIEVAQIRFRAASTRFHAAPTRFSATEPDPNARVQNELESTYGPDANNLKVYQKLALLAMRRSLDIQKPRARV</sequence>
<keyword evidence="2" id="KW-1185">Reference proteome</keyword>
<dbReference type="AlphaFoldDB" id="A0A165S8T6"/>
<protein>
    <submittedName>
        <fullName evidence="1">Uncharacterized protein</fullName>
    </submittedName>
</protein>
<feature type="non-terminal residue" evidence="1">
    <location>
        <position position="91"/>
    </location>
</feature>
<name>A0A165S8T6_9AGAM</name>
<reference evidence="1 2" key="1">
    <citation type="journal article" date="2016" name="Mol. Biol. Evol.">
        <title>Comparative Genomics of Early-Diverging Mushroom-Forming Fungi Provides Insights into the Origins of Lignocellulose Decay Capabilities.</title>
        <authorList>
            <person name="Nagy L.G."/>
            <person name="Riley R."/>
            <person name="Tritt A."/>
            <person name="Adam C."/>
            <person name="Daum C."/>
            <person name="Floudas D."/>
            <person name="Sun H."/>
            <person name="Yadav J.S."/>
            <person name="Pangilinan J."/>
            <person name="Larsson K.H."/>
            <person name="Matsuura K."/>
            <person name="Barry K."/>
            <person name="Labutti K."/>
            <person name="Kuo R."/>
            <person name="Ohm R.A."/>
            <person name="Bhattacharya S.S."/>
            <person name="Shirouzu T."/>
            <person name="Yoshinaga Y."/>
            <person name="Martin F.M."/>
            <person name="Grigoriev I.V."/>
            <person name="Hibbett D.S."/>
        </authorList>
    </citation>
    <scope>NUCLEOTIDE SEQUENCE [LARGE SCALE GENOMIC DNA]</scope>
    <source>
        <strain evidence="1 2">HHB14362 ss-1</strain>
    </source>
</reference>
<proteinExistence type="predicted"/>